<evidence type="ECO:0000256" key="6">
    <source>
        <dbReference type="ARBA" id="ARBA00022842"/>
    </source>
</evidence>
<comment type="similarity">
    <text evidence="3">Belongs to the Nudix hydrolase family.</text>
</comment>
<evidence type="ECO:0000256" key="1">
    <source>
        <dbReference type="ARBA" id="ARBA00001936"/>
    </source>
</evidence>
<dbReference type="InterPro" id="IPR015797">
    <property type="entry name" value="NUDIX_hydrolase-like_dom_sf"/>
</dbReference>
<dbReference type="PANTHER" id="PTHR12318:SF0">
    <property type="entry name" value="ACYL-COENZYME A DIPHOSPHATASE NUDT19"/>
    <property type="match status" value="1"/>
</dbReference>
<sequence>MAGRHWREAASLIIVGQGASVNTKIQRFRTDYDLLFLKRSGKSSFLPNAFVFPGGVTAASDFSQDWLNVFKKCGYSAPDLKNEFRNPSPLPEIYANKPPHYILPEVGFRITAIRETFEECGLLLATHHLGSSLDQHELEQWRKAVHNDPSKARTHTLAFHCFSLDHPFLAMFQELGGCPAVWDLHEWIDWFTPINWKNRRFDTAFYITFIKNMPKVTSDNKEIAAVQVSSPAAILDQWHRQNLMLPPPQVYEVSRLLNFQRYEELKRFACKRGKLGLEQYFPVWIKATDGIIAVLPGDDMYPEDPDYLGEKEILQVDFTMKEMREAATHLNRLETKSLYEVCCVVNIEPKYGHASAKNFAQELLTSHTVHSRM</sequence>
<dbReference type="PANTHER" id="PTHR12318">
    <property type="entry name" value="TESTOSTERONE-REGULATED PROTEIN RP2"/>
    <property type="match status" value="1"/>
</dbReference>
<comment type="cofactor">
    <cofactor evidence="2">
        <name>Mg(2+)</name>
        <dbReference type="ChEBI" id="CHEBI:18420"/>
    </cofactor>
</comment>
<dbReference type="CDD" id="cd18870">
    <property type="entry name" value="NUDIX_AcylCoAdiphos_Nudt19"/>
    <property type="match status" value="1"/>
</dbReference>
<dbReference type="InterPro" id="IPR039121">
    <property type="entry name" value="NUDT19"/>
</dbReference>
<keyword evidence="6" id="KW-0460">Magnesium</keyword>
<dbReference type="Proteomes" id="UP000747542">
    <property type="component" value="Unassembled WGS sequence"/>
</dbReference>
<dbReference type="SUPFAM" id="SSF55811">
    <property type="entry name" value="Nudix"/>
    <property type="match status" value="1"/>
</dbReference>
<dbReference type="EMBL" id="JAHLQT010031643">
    <property type="protein sequence ID" value="KAG7160109.1"/>
    <property type="molecule type" value="Genomic_DNA"/>
</dbReference>
<keyword evidence="5" id="KW-0378">Hydrolase</keyword>
<dbReference type="AlphaFoldDB" id="A0A8J5JSB8"/>
<keyword evidence="7" id="KW-0464">Manganese</keyword>
<evidence type="ECO:0000256" key="4">
    <source>
        <dbReference type="ARBA" id="ARBA00022723"/>
    </source>
</evidence>
<comment type="cofactor">
    <cofactor evidence="1">
        <name>Mn(2+)</name>
        <dbReference type="ChEBI" id="CHEBI:29035"/>
    </cofactor>
</comment>
<evidence type="ECO:0000256" key="5">
    <source>
        <dbReference type="ARBA" id="ARBA00022801"/>
    </source>
</evidence>
<keyword evidence="9" id="KW-1185">Reference proteome</keyword>
<evidence type="ECO:0000256" key="2">
    <source>
        <dbReference type="ARBA" id="ARBA00001946"/>
    </source>
</evidence>
<protein>
    <submittedName>
        <fullName evidence="8">Nucleoside diphosphate-linked moiety X motif 19-like</fullName>
    </submittedName>
</protein>
<comment type="caution">
    <text evidence="8">The sequence shown here is derived from an EMBL/GenBank/DDBJ whole genome shotgun (WGS) entry which is preliminary data.</text>
</comment>
<gene>
    <name evidence="8" type="primary">NUDT19-L</name>
    <name evidence="8" type="ORF">Hamer_G012649</name>
</gene>
<evidence type="ECO:0000313" key="9">
    <source>
        <dbReference type="Proteomes" id="UP000747542"/>
    </source>
</evidence>
<keyword evidence="4" id="KW-0479">Metal-binding</keyword>
<reference evidence="8" key="1">
    <citation type="journal article" date="2021" name="Sci. Adv.">
        <title>The American lobster genome reveals insights on longevity, neural, and immune adaptations.</title>
        <authorList>
            <person name="Polinski J.M."/>
            <person name="Zimin A.V."/>
            <person name="Clark K.F."/>
            <person name="Kohn A.B."/>
            <person name="Sadowski N."/>
            <person name="Timp W."/>
            <person name="Ptitsyn A."/>
            <person name="Khanna P."/>
            <person name="Romanova D.Y."/>
            <person name="Williams P."/>
            <person name="Greenwood S.J."/>
            <person name="Moroz L.L."/>
            <person name="Walt D.R."/>
            <person name="Bodnar A.G."/>
        </authorList>
    </citation>
    <scope>NUCLEOTIDE SEQUENCE</scope>
    <source>
        <strain evidence="8">GMGI-L3</strain>
    </source>
</reference>
<organism evidence="8 9">
    <name type="scientific">Homarus americanus</name>
    <name type="common">American lobster</name>
    <dbReference type="NCBI Taxonomy" id="6706"/>
    <lineage>
        <taxon>Eukaryota</taxon>
        <taxon>Metazoa</taxon>
        <taxon>Ecdysozoa</taxon>
        <taxon>Arthropoda</taxon>
        <taxon>Crustacea</taxon>
        <taxon>Multicrustacea</taxon>
        <taxon>Malacostraca</taxon>
        <taxon>Eumalacostraca</taxon>
        <taxon>Eucarida</taxon>
        <taxon>Decapoda</taxon>
        <taxon>Pleocyemata</taxon>
        <taxon>Astacidea</taxon>
        <taxon>Nephropoidea</taxon>
        <taxon>Nephropidae</taxon>
        <taxon>Homarus</taxon>
    </lineage>
</organism>
<dbReference type="GO" id="GO:0016818">
    <property type="term" value="F:hydrolase activity, acting on acid anhydrides, in phosphorus-containing anhydrides"/>
    <property type="evidence" value="ECO:0007669"/>
    <property type="project" value="InterPro"/>
</dbReference>
<dbReference type="GO" id="GO:0005739">
    <property type="term" value="C:mitochondrion"/>
    <property type="evidence" value="ECO:0007669"/>
    <property type="project" value="TreeGrafter"/>
</dbReference>
<evidence type="ECO:0000256" key="3">
    <source>
        <dbReference type="ARBA" id="ARBA00005582"/>
    </source>
</evidence>
<evidence type="ECO:0000256" key="7">
    <source>
        <dbReference type="ARBA" id="ARBA00023211"/>
    </source>
</evidence>
<accession>A0A8J5JSB8</accession>
<name>A0A8J5JSB8_HOMAM</name>
<proteinExistence type="inferred from homology"/>
<evidence type="ECO:0000313" key="8">
    <source>
        <dbReference type="EMBL" id="KAG7160109.1"/>
    </source>
</evidence>
<dbReference type="GO" id="GO:0046872">
    <property type="term" value="F:metal ion binding"/>
    <property type="evidence" value="ECO:0007669"/>
    <property type="project" value="UniProtKB-KW"/>
</dbReference>
<dbReference type="Gene3D" id="3.90.79.10">
    <property type="entry name" value="Nucleoside Triphosphate Pyrophosphohydrolase"/>
    <property type="match status" value="1"/>
</dbReference>